<feature type="non-terminal residue" evidence="1">
    <location>
        <position position="69"/>
    </location>
</feature>
<organism evidence="1 2">
    <name type="scientific">Datura stramonium</name>
    <name type="common">Jimsonweed</name>
    <name type="synonym">Common thornapple</name>
    <dbReference type="NCBI Taxonomy" id="4076"/>
    <lineage>
        <taxon>Eukaryota</taxon>
        <taxon>Viridiplantae</taxon>
        <taxon>Streptophyta</taxon>
        <taxon>Embryophyta</taxon>
        <taxon>Tracheophyta</taxon>
        <taxon>Spermatophyta</taxon>
        <taxon>Magnoliopsida</taxon>
        <taxon>eudicotyledons</taxon>
        <taxon>Gunneridae</taxon>
        <taxon>Pentapetalae</taxon>
        <taxon>asterids</taxon>
        <taxon>lamiids</taxon>
        <taxon>Solanales</taxon>
        <taxon>Solanaceae</taxon>
        <taxon>Solanoideae</taxon>
        <taxon>Datureae</taxon>
        <taxon>Datura</taxon>
    </lineage>
</organism>
<keyword evidence="2" id="KW-1185">Reference proteome</keyword>
<dbReference type="Proteomes" id="UP000823775">
    <property type="component" value="Unassembled WGS sequence"/>
</dbReference>
<feature type="non-terminal residue" evidence="1">
    <location>
        <position position="1"/>
    </location>
</feature>
<gene>
    <name evidence="1" type="ORF">HAX54_051493</name>
</gene>
<accession>A0ABS8WPQ8</accession>
<evidence type="ECO:0000313" key="1">
    <source>
        <dbReference type="EMBL" id="MCE3052062.1"/>
    </source>
</evidence>
<name>A0ABS8WPQ8_DATST</name>
<comment type="caution">
    <text evidence="1">The sequence shown here is derived from an EMBL/GenBank/DDBJ whole genome shotgun (WGS) entry which is preliminary data.</text>
</comment>
<proteinExistence type="predicted"/>
<reference evidence="1 2" key="1">
    <citation type="journal article" date="2021" name="BMC Genomics">
        <title>Datura genome reveals duplications of psychoactive alkaloid biosynthetic genes and high mutation rate following tissue culture.</title>
        <authorList>
            <person name="Rajewski A."/>
            <person name="Carter-House D."/>
            <person name="Stajich J."/>
            <person name="Litt A."/>
        </authorList>
    </citation>
    <scope>NUCLEOTIDE SEQUENCE [LARGE SCALE GENOMIC DNA]</scope>
    <source>
        <strain evidence="1">AR-01</strain>
    </source>
</reference>
<sequence length="69" mass="7231">CLVACATAPKAVPRACQRAAISMTPANATGICWRLVHILSASCLAPRASRAFAFLLLAASCAECWRLAL</sequence>
<evidence type="ECO:0000313" key="2">
    <source>
        <dbReference type="Proteomes" id="UP000823775"/>
    </source>
</evidence>
<dbReference type="EMBL" id="JACEIK010009183">
    <property type="protein sequence ID" value="MCE3052062.1"/>
    <property type="molecule type" value="Genomic_DNA"/>
</dbReference>
<protein>
    <submittedName>
        <fullName evidence="1">Uncharacterized protein</fullName>
    </submittedName>
</protein>